<accession>A0ABU2PNQ0</accession>
<keyword evidence="1" id="KW-0732">Signal</keyword>
<dbReference type="RefSeq" id="WP_311641261.1">
    <property type="nucleotide sequence ID" value="NZ_JAVRFA010000003.1"/>
</dbReference>
<name>A0ABU2PNQ0_9ACTN</name>
<reference evidence="3" key="1">
    <citation type="submission" date="2023-07" db="EMBL/GenBank/DDBJ databases">
        <title>30 novel species of actinomycetes from the DSMZ collection.</title>
        <authorList>
            <person name="Nouioui I."/>
        </authorList>
    </citation>
    <scope>NUCLEOTIDE SEQUENCE [LARGE SCALE GENOMIC DNA]</scope>
    <source>
        <strain evidence="3">DSM 41636</strain>
    </source>
</reference>
<comment type="caution">
    <text evidence="2">The sequence shown here is derived from an EMBL/GenBank/DDBJ whole genome shotgun (WGS) entry which is preliminary data.</text>
</comment>
<dbReference type="Proteomes" id="UP001183881">
    <property type="component" value="Unassembled WGS sequence"/>
</dbReference>
<sequence>MSKGAVASVFALALAFPAAAATNASADPNIDRVVLAGQADCSKFGANFAPTSVSASGGGVSNSRVINSAGQPSASYSQLVLSPVAAGPGVPASATLTCTNSQTGLERTIVQNFTLARPAGNTVVANVDIF</sequence>
<feature type="chain" id="PRO_5047494207" description="Lipoprotein" evidence="1">
    <location>
        <begin position="21"/>
        <end position="130"/>
    </location>
</feature>
<evidence type="ECO:0000313" key="2">
    <source>
        <dbReference type="EMBL" id="MDT0393801.1"/>
    </source>
</evidence>
<evidence type="ECO:0000256" key="1">
    <source>
        <dbReference type="SAM" id="SignalP"/>
    </source>
</evidence>
<gene>
    <name evidence="2" type="ORF">RM705_03640</name>
</gene>
<evidence type="ECO:0008006" key="4">
    <source>
        <dbReference type="Google" id="ProtNLM"/>
    </source>
</evidence>
<organism evidence="2 3">
    <name type="scientific">Streptomyces edwardsiae</name>
    <dbReference type="NCBI Taxonomy" id="3075527"/>
    <lineage>
        <taxon>Bacteria</taxon>
        <taxon>Bacillati</taxon>
        <taxon>Actinomycetota</taxon>
        <taxon>Actinomycetes</taxon>
        <taxon>Kitasatosporales</taxon>
        <taxon>Streptomycetaceae</taxon>
        <taxon>Streptomyces</taxon>
    </lineage>
</organism>
<protein>
    <recommendedName>
        <fullName evidence="4">Lipoprotein</fullName>
    </recommendedName>
</protein>
<proteinExistence type="predicted"/>
<evidence type="ECO:0000313" key="3">
    <source>
        <dbReference type="Proteomes" id="UP001183881"/>
    </source>
</evidence>
<dbReference type="EMBL" id="JAVRFA010000003">
    <property type="protein sequence ID" value="MDT0393801.1"/>
    <property type="molecule type" value="Genomic_DNA"/>
</dbReference>
<keyword evidence="3" id="KW-1185">Reference proteome</keyword>
<feature type="signal peptide" evidence="1">
    <location>
        <begin position="1"/>
        <end position="20"/>
    </location>
</feature>